<keyword evidence="3" id="KW-0489">Methyltransferase</keyword>
<organism evidence="3 4">
    <name type="scientific">Streptomyces fungicidicus</name>
    <dbReference type="NCBI Taxonomy" id="68203"/>
    <lineage>
        <taxon>Bacteria</taxon>
        <taxon>Bacillati</taxon>
        <taxon>Actinomycetota</taxon>
        <taxon>Actinomycetes</taxon>
        <taxon>Kitasatosporales</taxon>
        <taxon>Streptomycetaceae</taxon>
        <taxon>Streptomyces</taxon>
    </lineage>
</organism>
<name>A0A494V644_9ACTN</name>
<keyword evidence="4" id="KW-1185">Reference proteome</keyword>
<evidence type="ECO:0000313" key="3">
    <source>
        <dbReference type="EMBL" id="AYL38811.1"/>
    </source>
</evidence>
<accession>A0A494V644</accession>
<proteinExistence type="predicted"/>
<evidence type="ECO:0000256" key="1">
    <source>
        <dbReference type="SAM" id="MobiDB-lite"/>
    </source>
</evidence>
<dbReference type="SUPFAM" id="SSF53335">
    <property type="entry name" value="S-adenosyl-L-methionine-dependent methyltransferases"/>
    <property type="match status" value="1"/>
</dbReference>
<evidence type="ECO:0000313" key="4">
    <source>
        <dbReference type="Proteomes" id="UP000282170"/>
    </source>
</evidence>
<feature type="domain" description="Methyltransferase type 11" evidence="2">
    <location>
        <begin position="40"/>
        <end position="134"/>
    </location>
</feature>
<dbReference type="GO" id="GO:0032259">
    <property type="term" value="P:methylation"/>
    <property type="evidence" value="ECO:0007669"/>
    <property type="project" value="UniProtKB-KW"/>
</dbReference>
<gene>
    <name evidence="3" type="ORF">CNQ36_27465</name>
</gene>
<feature type="compositionally biased region" description="Basic and acidic residues" evidence="1">
    <location>
        <begin position="228"/>
        <end position="238"/>
    </location>
</feature>
<dbReference type="InterPro" id="IPR029063">
    <property type="entry name" value="SAM-dependent_MTases_sf"/>
</dbReference>
<dbReference type="Pfam" id="PF08241">
    <property type="entry name" value="Methyltransf_11"/>
    <property type="match status" value="1"/>
</dbReference>
<dbReference type="EMBL" id="CP023407">
    <property type="protein sequence ID" value="AYL38811.1"/>
    <property type="molecule type" value="Genomic_DNA"/>
</dbReference>
<dbReference type="CDD" id="cd02440">
    <property type="entry name" value="AdoMet_MTases"/>
    <property type="match status" value="1"/>
</dbReference>
<dbReference type="InterPro" id="IPR013216">
    <property type="entry name" value="Methyltransf_11"/>
</dbReference>
<feature type="region of interest" description="Disordered" evidence="1">
    <location>
        <begin position="221"/>
        <end position="251"/>
    </location>
</feature>
<dbReference type="KEGG" id="sfug:CNQ36_27465"/>
<dbReference type="RefSeq" id="WP_121547972.1">
    <property type="nucleotide sequence ID" value="NZ_CP023407.1"/>
</dbReference>
<keyword evidence="3" id="KW-0808">Transferase</keyword>
<protein>
    <submittedName>
        <fullName evidence="3">SAM-dependent methyltransferase</fullName>
    </submittedName>
</protein>
<reference evidence="3 4" key="1">
    <citation type="submission" date="2017-09" db="EMBL/GenBank/DDBJ databases">
        <authorList>
            <person name="Zhang H."/>
            <person name="Hu S."/>
            <person name="Xu J."/>
            <person name="He Z."/>
        </authorList>
    </citation>
    <scope>NUCLEOTIDE SEQUENCE [LARGE SCALE GENOMIC DNA]</scope>
    <source>
        <strain evidence="3 4">TXX3120</strain>
    </source>
</reference>
<dbReference type="GeneID" id="93886602"/>
<evidence type="ECO:0000259" key="2">
    <source>
        <dbReference type="Pfam" id="PF08241"/>
    </source>
</evidence>
<dbReference type="Gene3D" id="3.40.50.150">
    <property type="entry name" value="Vaccinia Virus protein VP39"/>
    <property type="match status" value="1"/>
</dbReference>
<dbReference type="GO" id="GO:0008757">
    <property type="term" value="F:S-adenosylmethionine-dependent methyltransferase activity"/>
    <property type="evidence" value="ECO:0007669"/>
    <property type="project" value="InterPro"/>
</dbReference>
<dbReference type="Proteomes" id="UP000282170">
    <property type="component" value="Chromosome"/>
</dbReference>
<sequence length="251" mass="26341">MLDYDEEAERYDTLRGGEPRARAAADAVLGLVPAGARVLLDVACGTGIVTRRLPAARPGLRVTGADLSASMTRMAAARLPGAVVRADSRRLPFGDARFDAVVSVWLLHLMSGPADVTAVVGECARVLRPGGVYVTTVHKGASHNVGSDIDAVLAARPPSPVPDAPDAVGACAAGHGLLPAGEARFRGHGQGRSPRRAIADLRRGWFVTLTPGEPLAEEFATRLADLPDQDRPRPDPEFALRAYRKPAGGNP</sequence>
<dbReference type="PANTHER" id="PTHR43591">
    <property type="entry name" value="METHYLTRANSFERASE"/>
    <property type="match status" value="1"/>
</dbReference>
<dbReference type="AlphaFoldDB" id="A0A494V644"/>